<dbReference type="InterPro" id="IPR002641">
    <property type="entry name" value="PNPLA_dom"/>
</dbReference>
<accession>A0A6J6BP35</accession>
<proteinExistence type="predicted"/>
<dbReference type="AlphaFoldDB" id="A0A6J6BP35"/>
<dbReference type="Gene3D" id="3.40.1090.10">
    <property type="entry name" value="Cytosolic phospholipase A2 catalytic domain"/>
    <property type="match status" value="1"/>
</dbReference>
<evidence type="ECO:0000256" key="3">
    <source>
        <dbReference type="ARBA" id="ARBA00023098"/>
    </source>
</evidence>
<evidence type="ECO:0000256" key="2">
    <source>
        <dbReference type="ARBA" id="ARBA00022963"/>
    </source>
</evidence>
<keyword evidence="3" id="KW-0443">Lipid metabolism</keyword>
<evidence type="ECO:0000313" key="5">
    <source>
        <dbReference type="EMBL" id="CAB4540841.1"/>
    </source>
</evidence>
<reference evidence="5" key="1">
    <citation type="submission" date="2020-05" db="EMBL/GenBank/DDBJ databases">
        <authorList>
            <person name="Chiriac C."/>
            <person name="Salcher M."/>
            <person name="Ghai R."/>
            <person name="Kavagutti S V."/>
        </authorList>
    </citation>
    <scope>NUCLEOTIDE SEQUENCE</scope>
</reference>
<keyword evidence="2" id="KW-0442">Lipid degradation</keyword>
<dbReference type="GO" id="GO:0016042">
    <property type="term" value="P:lipid catabolic process"/>
    <property type="evidence" value="ECO:0007669"/>
    <property type="project" value="UniProtKB-KW"/>
</dbReference>
<dbReference type="GO" id="GO:0016787">
    <property type="term" value="F:hydrolase activity"/>
    <property type="evidence" value="ECO:0007669"/>
    <property type="project" value="UniProtKB-KW"/>
</dbReference>
<dbReference type="CDD" id="cd07209">
    <property type="entry name" value="Pat_hypo_Ecoli_Z1214_like"/>
    <property type="match status" value="1"/>
</dbReference>
<dbReference type="PANTHER" id="PTHR14226">
    <property type="entry name" value="NEUROPATHY TARGET ESTERASE/SWISS CHEESE D.MELANOGASTER"/>
    <property type="match status" value="1"/>
</dbReference>
<feature type="domain" description="PNPLA" evidence="4">
    <location>
        <begin position="19"/>
        <end position="189"/>
    </location>
</feature>
<organism evidence="5">
    <name type="scientific">freshwater metagenome</name>
    <dbReference type="NCBI Taxonomy" id="449393"/>
    <lineage>
        <taxon>unclassified sequences</taxon>
        <taxon>metagenomes</taxon>
        <taxon>ecological metagenomes</taxon>
    </lineage>
</organism>
<name>A0A6J6BP35_9ZZZZ</name>
<evidence type="ECO:0000259" key="4">
    <source>
        <dbReference type="PROSITE" id="PS51635"/>
    </source>
</evidence>
<dbReference type="PROSITE" id="PS51635">
    <property type="entry name" value="PNPLA"/>
    <property type="match status" value="1"/>
</dbReference>
<dbReference type="PANTHER" id="PTHR14226:SF57">
    <property type="entry name" value="BLR7027 PROTEIN"/>
    <property type="match status" value="1"/>
</dbReference>
<sequence>MEPNALEVAAERAEPRTAFVLGGGGKLGTAEVGMLEALAEKLIVPDVVLGTSIGAINGAAVAADPSVEGVGRLRSLWTGMEASGVFGGSAVERLRHITSARTSLHSNSALRRLLEQALQERHIENLPIRFECVAACIETAGEHWFTSGPLVDAVLASSAVPGLLPPVQIGDRHYLDGGIVDSIPLQRAVDLGATRIFVLQVGRIEQPLTVPKRPHEVALVAFEIARRRSFTLAMAKLPAGVDVHVLPTGGTGPRSSDLRQFRYRDFSDVHHRMVSAKSATLVYLESNGLAGMNPE</sequence>
<gene>
    <name evidence="5" type="ORF">UFOPK1358_01012</name>
</gene>
<dbReference type="Pfam" id="PF01734">
    <property type="entry name" value="Patatin"/>
    <property type="match status" value="1"/>
</dbReference>
<dbReference type="EMBL" id="CAEZSF010000089">
    <property type="protein sequence ID" value="CAB4540841.1"/>
    <property type="molecule type" value="Genomic_DNA"/>
</dbReference>
<dbReference type="InterPro" id="IPR016035">
    <property type="entry name" value="Acyl_Trfase/lysoPLipase"/>
</dbReference>
<keyword evidence="1" id="KW-0378">Hydrolase</keyword>
<evidence type="ECO:0000256" key="1">
    <source>
        <dbReference type="ARBA" id="ARBA00022801"/>
    </source>
</evidence>
<dbReference type="InterPro" id="IPR050301">
    <property type="entry name" value="NTE"/>
</dbReference>
<protein>
    <submittedName>
        <fullName evidence="5">Unannotated protein</fullName>
    </submittedName>
</protein>
<dbReference type="SUPFAM" id="SSF52151">
    <property type="entry name" value="FabD/lysophospholipase-like"/>
    <property type="match status" value="1"/>
</dbReference>